<comment type="caution">
    <text evidence="2">The sequence shown here is derived from an EMBL/GenBank/DDBJ whole genome shotgun (WGS) entry which is preliminary data.</text>
</comment>
<dbReference type="EMBL" id="LAVV01011640">
    <property type="protein sequence ID" value="KNZ47538.1"/>
    <property type="molecule type" value="Genomic_DNA"/>
</dbReference>
<gene>
    <name evidence="2" type="ORF">VP01_6329g1</name>
</gene>
<reference evidence="2 3" key="1">
    <citation type="submission" date="2015-08" db="EMBL/GenBank/DDBJ databases">
        <title>Next Generation Sequencing and Analysis of the Genome of Puccinia sorghi L Schw, the Causal Agent of Maize Common Rust.</title>
        <authorList>
            <person name="Rochi L."/>
            <person name="Burguener G."/>
            <person name="Darino M."/>
            <person name="Turjanski A."/>
            <person name="Kreff E."/>
            <person name="Dieguez M.J."/>
            <person name="Sacco F."/>
        </authorList>
    </citation>
    <scope>NUCLEOTIDE SEQUENCE [LARGE SCALE GENOMIC DNA]</scope>
    <source>
        <strain evidence="2 3">RO10H11247</strain>
    </source>
</reference>
<evidence type="ECO:0000313" key="3">
    <source>
        <dbReference type="Proteomes" id="UP000037035"/>
    </source>
</evidence>
<dbReference type="VEuPathDB" id="FungiDB:VP01_6329g1"/>
<evidence type="ECO:0000313" key="2">
    <source>
        <dbReference type="EMBL" id="KNZ47538.1"/>
    </source>
</evidence>
<protein>
    <submittedName>
        <fullName evidence="2">Uncharacterized protein</fullName>
    </submittedName>
</protein>
<dbReference type="Proteomes" id="UP000037035">
    <property type="component" value="Unassembled WGS sequence"/>
</dbReference>
<sequence>MKETHDWDSIEDLSCPTKPSPTDRDPSFVEQNPLREARQLDEGVCTSNNIVGCSFEERSSTVAPPQSPSPL</sequence>
<proteinExistence type="predicted"/>
<feature type="compositionally biased region" description="Basic and acidic residues" evidence="1">
    <location>
        <begin position="21"/>
        <end position="32"/>
    </location>
</feature>
<keyword evidence="3" id="KW-1185">Reference proteome</keyword>
<accession>A0A0L6UG84</accession>
<organism evidence="2 3">
    <name type="scientific">Puccinia sorghi</name>
    <dbReference type="NCBI Taxonomy" id="27349"/>
    <lineage>
        <taxon>Eukaryota</taxon>
        <taxon>Fungi</taxon>
        <taxon>Dikarya</taxon>
        <taxon>Basidiomycota</taxon>
        <taxon>Pucciniomycotina</taxon>
        <taxon>Pucciniomycetes</taxon>
        <taxon>Pucciniales</taxon>
        <taxon>Pucciniaceae</taxon>
        <taxon>Puccinia</taxon>
    </lineage>
</organism>
<feature type="region of interest" description="Disordered" evidence="1">
    <location>
        <begin position="1"/>
        <end position="32"/>
    </location>
</feature>
<name>A0A0L6UG84_9BASI</name>
<evidence type="ECO:0000256" key="1">
    <source>
        <dbReference type="SAM" id="MobiDB-lite"/>
    </source>
</evidence>
<dbReference type="AlphaFoldDB" id="A0A0L6UG84"/>